<reference evidence="4" key="2">
    <citation type="submission" date="2023-06" db="EMBL/GenBank/DDBJ databases">
        <authorList>
            <consortium name="Lawrence Berkeley National Laboratory"/>
            <person name="Haridas S."/>
            <person name="Hensen N."/>
            <person name="Bonometti L."/>
            <person name="Westerberg I."/>
            <person name="Brannstrom I.O."/>
            <person name="Guillou S."/>
            <person name="Cros-Aarteil S."/>
            <person name="Calhoun S."/>
            <person name="Kuo A."/>
            <person name="Mondo S."/>
            <person name="Pangilinan J."/>
            <person name="Riley R."/>
            <person name="Labutti K."/>
            <person name="Andreopoulos B."/>
            <person name="Lipzen A."/>
            <person name="Chen C."/>
            <person name="Yanf M."/>
            <person name="Daum C."/>
            <person name="Ng V."/>
            <person name="Clum A."/>
            <person name="Steindorff A."/>
            <person name="Ohm R."/>
            <person name="Martin F."/>
            <person name="Silar P."/>
            <person name="Natvig D."/>
            <person name="Lalanne C."/>
            <person name="Gautier V."/>
            <person name="Ament-Velasquez S.L."/>
            <person name="Kruys A."/>
            <person name="Hutchinson M.I."/>
            <person name="Powell A.J."/>
            <person name="Barry K."/>
            <person name="Miller A.N."/>
            <person name="Grigoriev I.V."/>
            <person name="Debuchy R."/>
            <person name="Gladieux P."/>
            <person name="Thoren M.H."/>
            <person name="Johannesson H."/>
        </authorList>
    </citation>
    <scope>NUCLEOTIDE SEQUENCE</scope>
    <source>
        <strain evidence="4">CBS 118394</strain>
    </source>
</reference>
<evidence type="ECO:0000256" key="3">
    <source>
        <dbReference type="SAM" id="SignalP"/>
    </source>
</evidence>
<dbReference type="Pfam" id="PF04885">
    <property type="entry name" value="Stig1"/>
    <property type="match status" value="1"/>
</dbReference>
<evidence type="ECO:0000256" key="1">
    <source>
        <dbReference type="ARBA" id="ARBA00006010"/>
    </source>
</evidence>
<evidence type="ECO:0000313" key="4">
    <source>
        <dbReference type="EMBL" id="KAK3316823.1"/>
    </source>
</evidence>
<protein>
    <submittedName>
        <fullName evidence="4">Uncharacterized protein</fullName>
    </submittedName>
</protein>
<feature type="signal peptide" evidence="3">
    <location>
        <begin position="1"/>
        <end position="20"/>
    </location>
</feature>
<keyword evidence="2 3" id="KW-0732">Signal</keyword>
<organism evidence="4 5">
    <name type="scientific">Apodospora peruviana</name>
    <dbReference type="NCBI Taxonomy" id="516989"/>
    <lineage>
        <taxon>Eukaryota</taxon>
        <taxon>Fungi</taxon>
        <taxon>Dikarya</taxon>
        <taxon>Ascomycota</taxon>
        <taxon>Pezizomycotina</taxon>
        <taxon>Sordariomycetes</taxon>
        <taxon>Sordariomycetidae</taxon>
        <taxon>Sordariales</taxon>
        <taxon>Lasiosphaeriaceae</taxon>
        <taxon>Apodospora</taxon>
    </lineage>
</organism>
<comment type="similarity">
    <text evidence="1">Belongs to the STIG1 family.</text>
</comment>
<dbReference type="Proteomes" id="UP001283341">
    <property type="component" value="Unassembled WGS sequence"/>
</dbReference>
<evidence type="ECO:0000313" key="5">
    <source>
        <dbReference type="Proteomes" id="UP001283341"/>
    </source>
</evidence>
<feature type="chain" id="PRO_5041969917" evidence="3">
    <location>
        <begin position="21"/>
        <end position="238"/>
    </location>
</feature>
<keyword evidence="5" id="KW-1185">Reference proteome</keyword>
<proteinExistence type="inferred from homology"/>
<dbReference type="EMBL" id="JAUEDM010000005">
    <property type="protein sequence ID" value="KAK3316823.1"/>
    <property type="molecule type" value="Genomic_DNA"/>
</dbReference>
<dbReference type="AlphaFoldDB" id="A0AAE0I1F2"/>
<sequence length="238" mass="24352">MARLALFLSLFALLAAAVHAILDVYPECKPWCKANFADGGSCKAGSCRSLAAQGTGPCFECGPKKTVASMELCSGACTDTDTDEANCGGCGHACDDDATCTDGVCVAPTPPAPEFPTCESPFVCGDFPAACGSSVGDAECFCFSHVGGPGSACLDSWSLNACTGPVCSSDADCAVDRICITTCCGNTCGLKAAAGLCPNSASLKMLRRDRTMEELMATSPELNATLAAPFMEGLRRVM</sequence>
<dbReference type="InterPro" id="IPR006969">
    <property type="entry name" value="Stig-like"/>
</dbReference>
<gene>
    <name evidence="4" type="ORF">B0H66DRAFT_641598</name>
</gene>
<comment type="caution">
    <text evidence="4">The sequence shown here is derived from an EMBL/GenBank/DDBJ whole genome shotgun (WGS) entry which is preliminary data.</text>
</comment>
<accession>A0AAE0I1F2</accession>
<evidence type="ECO:0000256" key="2">
    <source>
        <dbReference type="ARBA" id="ARBA00022729"/>
    </source>
</evidence>
<name>A0AAE0I1F2_9PEZI</name>
<reference evidence="4" key="1">
    <citation type="journal article" date="2023" name="Mol. Phylogenet. Evol.">
        <title>Genome-scale phylogeny and comparative genomics of the fungal order Sordariales.</title>
        <authorList>
            <person name="Hensen N."/>
            <person name="Bonometti L."/>
            <person name="Westerberg I."/>
            <person name="Brannstrom I.O."/>
            <person name="Guillou S."/>
            <person name="Cros-Aarteil S."/>
            <person name="Calhoun S."/>
            <person name="Haridas S."/>
            <person name="Kuo A."/>
            <person name="Mondo S."/>
            <person name="Pangilinan J."/>
            <person name="Riley R."/>
            <person name="LaButti K."/>
            <person name="Andreopoulos B."/>
            <person name="Lipzen A."/>
            <person name="Chen C."/>
            <person name="Yan M."/>
            <person name="Daum C."/>
            <person name="Ng V."/>
            <person name="Clum A."/>
            <person name="Steindorff A."/>
            <person name="Ohm R.A."/>
            <person name="Martin F."/>
            <person name="Silar P."/>
            <person name="Natvig D.O."/>
            <person name="Lalanne C."/>
            <person name="Gautier V."/>
            <person name="Ament-Velasquez S.L."/>
            <person name="Kruys A."/>
            <person name="Hutchinson M.I."/>
            <person name="Powell A.J."/>
            <person name="Barry K."/>
            <person name="Miller A.N."/>
            <person name="Grigoriev I.V."/>
            <person name="Debuchy R."/>
            <person name="Gladieux P."/>
            <person name="Hiltunen Thoren M."/>
            <person name="Johannesson H."/>
        </authorList>
    </citation>
    <scope>NUCLEOTIDE SEQUENCE</scope>
    <source>
        <strain evidence="4">CBS 118394</strain>
    </source>
</reference>